<name>A0A8J4XRC0_CHIOP</name>
<proteinExistence type="predicted"/>
<dbReference type="Proteomes" id="UP000770661">
    <property type="component" value="Unassembled WGS sequence"/>
</dbReference>
<reference evidence="1" key="1">
    <citation type="submission" date="2020-07" db="EMBL/GenBank/DDBJ databases">
        <title>The High-quality genome of the commercially important snow crab, Chionoecetes opilio.</title>
        <authorList>
            <person name="Jeong J.-H."/>
            <person name="Ryu S."/>
        </authorList>
    </citation>
    <scope>NUCLEOTIDE SEQUENCE</scope>
    <source>
        <strain evidence="1">MADBK_172401_WGS</strain>
        <tissue evidence="1">Digestive gland</tissue>
    </source>
</reference>
<gene>
    <name evidence="1" type="ORF">GWK47_017802</name>
</gene>
<accession>A0A8J4XRC0</accession>
<dbReference type="EMBL" id="JACEEZ010022169">
    <property type="protein sequence ID" value="KAG0712733.1"/>
    <property type="molecule type" value="Genomic_DNA"/>
</dbReference>
<organism evidence="1 2">
    <name type="scientific">Chionoecetes opilio</name>
    <name type="common">Atlantic snow crab</name>
    <name type="synonym">Cancer opilio</name>
    <dbReference type="NCBI Taxonomy" id="41210"/>
    <lineage>
        <taxon>Eukaryota</taxon>
        <taxon>Metazoa</taxon>
        <taxon>Ecdysozoa</taxon>
        <taxon>Arthropoda</taxon>
        <taxon>Crustacea</taxon>
        <taxon>Multicrustacea</taxon>
        <taxon>Malacostraca</taxon>
        <taxon>Eumalacostraca</taxon>
        <taxon>Eucarida</taxon>
        <taxon>Decapoda</taxon>
        <taxon>Pleocyemata</taxon>
        <taxon>Brachyura</taxon>
        <taxon>Eubrachyura</taxon>
        <taxon>Majoidea</taxon>
        <taxon>Majidae</taxon>
        <taxon>Chionoecetes</taxon>
    </lineage>
</organism>
<comment type="caution">
    <text evidence="1">The sequence shown here is derived from an EMBL/GenBank/DDBJ whole genome shotgun (WGS) entry which is preliminary data.</text>
</comment>
<sequence length="237" mass="26786">MFGCGETDGLCSFPAVTRLAQQSPGREDKAEEFFLVVSLRDFYSKSGPPTIVHTTFVSRKQRARSKCVCHALRGGHFLQTHTAALPPLTPHCKAPGKSRCLSMSSTTCNARYKTAVRCVPRVMAGEDWQGSHHLPQTGFTTFKKQATCLIQIRLPSPSRQSSCAATCRFCRNYNAFWKSRTLTMSRSIRDSHWISSTVSKWQTFSWYFILGKRKNLQEAKSKFGSLQLLLFPQDEVY</sequence>
<dbReference type="AlphaFoldDB" id="A0A8J4XRC0"/>
<evidence type="ECO:0000313" key="1">
    <source>
        <dbReference type="EMBL" id="KAG0712733.1"/>
    </source>
</evidence>
<evidence type="ECO:0000313" key="2">
    <source>
        <dbReference type="Proteomes" id="UP000770661"/>
    </source>
</evidence>
<keyword evidence="2" id="KW-1185">Reference proteome</keyword>
<protein>
    <submittedName>
        <fullName evidence="1">Uncharacterized protein</fullName>
    </submittedName>
</protein>